<organism evidence="1 2">
    <name type="scientific">candidate division CSSED10-310 bacterium</name>
    <dbReference type="NCBI Taxonomy" id="2855610"/>
    <lineage>
        <taxon>Bacteria</taxon>
        <taxon>Bacteria division CSSED10-310</taxon>
    </lineage>
</organism>
<dbReference type="EMBL" id="JBHPBY010000115">
    <property type="protein sequence ID" value="MFC1850673.1"/>
    <property type="molecule type" value="Genomic_DNA"/>
</dbReference>
<accession>A0ABV6YWX0</accession>
<reference evidence="1 2" key="1">
    <citation type="submission" date="2024-09" db="EMBL/GenBank/DDBJ databases">
        <title>Laminarin stimulates single cell rates of sulfate reduction while oxygen inhibits transcriptomic activity in coastal marine sediment.</title>
        <authorList>
            <person name="Lindsay M."/>
            <person name="Orcutt B."/>
            <person name="Emerson D."/>
            <person name="Stepanauskas R."/>
            <person name="D'Angelo T."/>
        </authorList>
    </citation>
    <scope>NUCLEOTIDE SEQUENCE [LARGE SCALE GENOMIC DNA]</scope>
    <source>
        <strain evidence="1">SAG AM-311-K15</strain>
    </source>
</reference>
<name>A0ABV6YWX0_UNCC1</name>
<proteinExistence type="predicted"/>
<sequence>MDRELSKKVVLQKRIKKLLSGLLLMLLFFLGGWGLRHLLQSSLLRDRIRTAIAELGAMEATLIASGVVLPEYYQVLTSAIQSKIEEVYIRAG</sequence>
<gene>
    <name evidence="1" type="ORF">ACFL27_10815</name>
</gene>
<evidence type="ECO:0000313" key="2">
    <source>
        <dbReference type="Proteomes" id="UP001594351"/>
    </source>
</evidence>
<protein>
    <submittedName>
        <fullName evidence="1">Uncharacterized protein</fullName>
    </submittedName>
</protein>
<dbReference type="Proteomes" id="UP001594351">
    <property type="component" value="Unassembled WGS sequence"/>
</dbReference>
<comment type="caution">
    <text evidence="1">The sequence shown here is derived from an EMBL/GenBank/DDBJ whole genome shotgun (WGS) entry which is preliminary data.</text>
</comment>
<evidence type="ECO:0000313" key="1">
    <source>
        <dbReference type="EMBL" id="MFC1850673.1"/>
    </source>
</evidence>
<keyword evidence="2" id="KW-1185">Reference proteome</keyword>